<accession>A0A2P2P3F8</accession>
<reference evidence="1" key="1">
    <citation type="submission" date="2018-02" db="EMBL/GenBank/DDBJ databases">
        <title>Rhizophora mucronata_Transcriptome.</title>
        <authorList>
            <person name="Meera S.P."/>
            <person name="Sreeshan A."/>
            <person name="Augustine A."/>
        </authorList>
    </citation>
    <scope>NUCLEOTIDE SEQUENCE</scope>
    <source>
        <tissue evidence="1">Leaf</tissue>
    </source>
</reference>
<dbReference type="EMBL" id="GGEC01068725">
    <property type="protein sequence ID" value="MBX49209.1"/>
    <property type="molecule type" value="Transcribed_RNA"/>
</dbReference>
<evidence type="ECO:0000313" key="1">
    <source>
        <dbReference type="EMBL" id="MBX49209.1"/>
    </source>
</evidence>
<sequence length="29" mass="3327">MGNCLHAWSHHMHMHQRGESGLDIINLSN</sequence>
<proteinExistence type="predicted"/>
<name>A0A2P2P3F8_RHIMU</name>
<dbReference type="AlphaFoldDB" id="A0A2P2P3F8"/>
<protein>
    <submittedName>
        <fullName evidence="1">Uncharacterized protein</fullName>
    </submittedName>
</protein>
<organism evidence="1">
    <name type="scientific">Rhizophora mucronata</name>
    <name type="common">Asiatic mangrove</name>
    <dbReference type="NCBI Taxonomy" id="61149"/>
    <lineage>
        <taxon>Eukaryota</taxon>
        <taxon>Viridiplantae</taxon>
        <taxon>Streptophyta</taxon>
        <taxon>Embryophyta</taxon>
        <taxon>Tracheophyta</taxon>
        <taxon>Spermatophyta</taxon>
        <taxon>Magnoliopsida</taxon>
        <taxon>eudicotyledons</taxon>
        <taxon>Gunneridae</taxon>
        <taxon>Pentapetalae</taxon>
        <taxon>rosids</taxon>
        <taxon>fabids</taxon>
        <taxon>Malpighiales</taxon>
        <taxon>Rhizophoraceae</taxon>
        <taxon>Rhizophora</taxon>
    </lineage>
</organism>